<evidence type="ECO:0008006" key="10">
    <source>
        <dbReference type="Google" id="ProtNLM"/>
    </source>
</evidence>
<comment type="similarity">
    <text evidence="2">Belongs to the TDE1 family.</text>
</comment>
<evidence type="ECO:0000256" key="2">
    <source>
        <dbReference type="ARBA" id="ARBA00006665"/>
    </source>
</evidence>
<dbReference type="GO" id="GO:0016020">
    <property type="term" value="C:membrane"/>
    <property type="evidence" value="ECO:0007669"/>
    <property type="project" value="UniProtKB-SubCell"/>
</dbReference>
<evidence type="ECO:0000256" key="6">
    <source>
        <dbReference type="SAM" id="Phobius"/>
    </source>
</evidence>
<evidence type="ECO:0000313" key="9">
    <source>
        <dbReference type="Proteomes" id="UP000261660"/>
    </source>
</evidence>
<name>A0A3Q3EPH7_9LABR</name>
<sequence>MGACLALCSVASCASCLCGSAPCLLCGCCPSSNNSTITRLVFSFFLLLGTLVSVIMILPGMEAELQKIPGLCQGGSSIPGLENHVKCEVIVGYKSVYRMCFAMTCFFFLFCAIMIGVRSSKDPRAGIQNGYVLHQCSLEGMCSGLGTDGGYSTVYFIALFLQILVL</sequence>
<dbReference type="GeneTree" id="ENSGT01030000234623"/>
<accession>A0A3Q3EPH7</accession>
<dbReference type="InterPro" id="IPR005016">
    <property type="entry name" value="TDE1/TMS"/>
</dbReference>
<keyword evidence="4 6" id="KW-1133">Transmembrane helix</keyword>
<evidence type="ECO:0000256" key="5">
    <source>
        <dbReference type="ARBA" id="ARBA00023136"/>
    </source>
</evidence>
<evidence type="ECO:0000256" key="3">
    <source>
        <dbReference type="ARBA" id="ARBA00022692"/>
    </source>
</evidence>
<reference evidence="8" key="1">
    <citation type="submission" date="2025-08" db="UniProtKB">
        <authorList>
            <consortium name="Ensembl"/>
        </authorList>
    </citation>
    <scope>IDENTIFICATION</scope>
</reference>
<feature type="signal peptide" evidence="7">
    <location>
        <begin position="1"/>
        <end position="16"/>
    </location>
</feature>
<dbReference type="Proteomes" id="UP000261660">
    <property type="component" value="Unplaced"/>
</dbReference>
<feature type="chain" id="PRO_5018641252" description="Serine incorporator 2" evidence="7">
    <location>
        <begin position="17"/>
        <end position="166"/>
    </location>
</feature>
<evidence type="ECO:0000256" key="1">
    <source>
        <dbReference type="ARBA" id="ARBA00004141"/>
    </source>
</evidence>
<proteinExistence type="inferred from homology"/>
<evidence type="ECO:0000256" key="4">
    <source>
        <dbReference type="ARBA" id="ARBA00022989"/>
    </source>
</evidence>
<dbReference type="PANTHER" id="PTHR10383:SF64">
    <property type="entry name" value="SERINE INCORPORATOR 2"/>
    <property type="match status" value="1"/>
</dbReference>
<dbReference type="Pfam" id="PF03348">
    <property type="entry name" value="Serinc"/>
    <property type="match status" value="1"/>
</dbReference>
<dbReference type="Ensembl" id="ENSLBET00000008434.1">
    <property type="protein sequence ID" value="ENSLBEP00000008027.1"/>
    <property type="gene ID" value="ENSLBEG00000006209.1"/>
</dbReference>
<comment type="subcellular location">
    <subcellularLocation>
        <location evidence="1">Membrane</location>
        <topology evidence="1">Multi-pass membrane protein</topology>
    </subcellularLocation>
</comment>
<evidence type="ECO:0000313" key="8">
    <source>
        <dbReference type="Ensembl" id="ENSLBEP00000008027.1"/>
    </source>
</evidence>
<protein>
    <recommendedName>
        <fullName evidence="10">Serine incorporator 2</fullName>
    </recommendedName>
</protein>
<organism evidence="8 9">
    <name type="scientific">Labrus bergylta</name>
    <name type="common">ballan wrasse</name>
    <dbReference type="NCBI Taxonomy" id="56723"/>
    <lineage>
        <taxon>Eukaryota</taxon>
        <taxon>Metazoa</taxon>
        <taxon>Chordata</taxon>
        <taxon>Craniata</taxon>
        <taxon>Vertebrata</taxon>
        <taxon>Euteleostomi</taxon>
        <taxon>Actinopterygii</taxon>
        <taxon>Neopterygii</taxon>
        <taxon>Teleostei</taxon>
        <taxon>Neoteleostei</taxon>
        <taxon>Acanthomorphata</taxon>
        <taxon>Eupercaria</taxon>
        <taxon>Labriformes</taxon>
        <taxon>Labridae</taxon>
        <taxon>Labrus</taxon>
    </lineage>
</organism>
<keyword evidence="3 6" id="KW-0812">Transmembrane</keyword>
<keyword evidence="5 6" id="KW-0472">Membrane</keyword>
<keyword evidence="7" id="KW-0732">Signal</keyword>
<dbReference type="AlphaFoldDB" id="A0A3Q3EPH7"/>
<keyword evidence="9" id="KW-1185">Reference proteome</keyword>
<dbReference type="InParanoid" id="A0A3Q3EPH7"/>
<feature type="transmembrane region" description="Helical" evidence="6">
    <location>
        <begin position="96"/>
        <end position="117"/>
    </location>
</feature>
<dbReference type="PANTHER" id="PTHR10383">
    <property type="entry name" value="SERINE INCORPORATOR"/>
    <property type="match status" value="1"/>
</dbReference>
<reference evidence="8" key="2">
    <citation type="submission" date="2025-09" db="UniProtKB">
        <authorList>
            <consortium name="Ensembl"/>
        </authorList>
    </citation>
    <scope>IDENTIFICATION</scope>
</reference>
<feature type="transmembrane region" description="Helical" evidence="6">
    <location>
        <begin position="36"/>
        <end position="58"/>
    </location>
</feature>
<evidence type="ECO:0000256" key="7">
    <source>
        <dbReference type="SAM" id="SignalP"/>
    </source>
</evidence>